<feature type="region of interest" description="Disordered" evidence="1">
    <location>
        <begin position="383"/>
        <end position="506"/>
    </location>
</feature>
<evidence type="ECO:0000256" key="2">
    <source>
        <dbReference type="SAM" id="Phobius"/>
    </source>
</evidence>
<keyword evidence="2" id="KW-0812">Transmembrane</keyword>
<feature type="compositionally biased region" description="Low complexity" evidence="1">
    <location>
        <begin position="47"/>
        <end position="73"/>
    </location>
</feature>
<keyword evidence="2" id="KW-1133">Transmembrane helix</keyword>
<dbReference type="Proteomes" id="UP001498398">
    <property type="component" value="Unassembled WGS sequence"/>
</dbReference>
<feature type="compositionally biased region" description="Low complexity" evidence="1">
    <location>
        <begin position="132"/>
        <end position="156"/>
    </location>
</feature>
<dbReference type="EMBL" id="JBANRG010000011">
    <property type="protein sequence ID" value="KAK7462209.1"/>
    <property type="molecule type" value="Genomic_DNA"/>
</dbReference>
<proteinExistence type="predicted"/>
<organism evidence="3 4">
    <name type="scientific">Marasmiellus scandens</name>
    <dbReference type="NCBI Taxonomy" id="2682957"/>
    <lineage>
        <taxon>Eukaryota</taxon>
        <taxon>Fungi</taxon>
        <taxon>Dikarya</taxon>
        <taxon>Basidiomycota</taxon>
        <taxon>Agaricomycotina</taxon>
        <taxon>Agaricomycetes</taxon>
        <taxon>Agaricomycetidae</taxon>
        <taxon>Agaricales</taxon>
        <taxon>Marasmiineae</taxon>
        <taxon>Omphalotaceae</taxon>
        <taxon>Marasmiellus</taxon>
    </lineage>
</organism>
<feature type="region of interest" description="Disordered" evidence="1">
    <location>
        <begin position="250"/>
        <end position="270"/>
    </location>
</feature>
<protein>
    <submittedName>
        <fullName evidence="3">Uncharacterized protein</fullName>
    </submittedName>
</protein>
<keyword evidence="2" id="KW-0472">Membrane</keyword>
<evidence type="ECO:0000256" key="1">
    <source>
        <dbReference type="SAM" id="MobiDB-lite"/>
    </source>
</evidence>
<feature type="region of interest" description="Disordered" evidence="1">
    <location>
        <begin position="335"/>
        <end position="367"/>
    </location>
</feature>
<feature type="transmembrane region" description="Helical" evidence="2">
    <location>
        <begin position="185"/>
        <end position="207"/>
    </location>
</feature>
<reference evidence="3 4" key="1">
    <citation type="submission" date="2024-01" db="EMBL/GenBank/DDBJ databases">
        <title>A draft genome for the cacao thread blight pathogen Marasmiellus scandens.</title>
        <authorList>
            <person name="Baruah I.K."/>
            <person name="Leung J."/>
            <person name="Bukari Y."/>
            <person name="Amoako-Attah I."/>
            <person name="Meinhardt L.W."/>
            <person name="Bailey B.A."/>
            <person name="Cohen S.P."/>
        </authorList>
    </citation>
    <scope>NUCLEOTIDE SEQUENCE [LARGE SCALE GENOMIC DNA]</scope>
    <source>
        <strain evidence="3 4">GH-19</strain>
    </source>
</reference>
<accession>A0ABR1JIG9</accession>
<comment type="caution">
    <text evidence="3">The sequence shown here is derived from an EMBL/GenBank/DDBJ whole genome shotgun (WGS) entry which is preliminary data.</text>
</comment>
<feature type="compositionally biased region" description="Low complexity" evidence="1">
    <location>
        <begin position="388"/>
        <end position="398"/>
    </location>
</feature>
<name>A0ABR1JIG9_9AGAR</name>
<keyword evidence="4" id="KW-1185">Reference proteome</keyword>
<feature type="compositionally biased region" description="Low complexity" evidence="1">
    <location>
        <begin position="28"/>
        <end position="40"/>
    </location>
</feature>
<feature type="compositionally biased region" description="Polar residues" evidence="1">
    <location>
        <begin position="99"/>
        <end position="131"/>
    </location>
</feature>
<sequence>MVRLTPRQVREDTALGGTVPTSTAAVQATSTPSNAASPTTLNRSQEPSTSTGSITSTVTTPSSSSISSQNQSTAQDSENNHSQSSQTESTTQSAASSQFNMSSGQSTMQLQPQTSSLVTTDQSGATRTIVMTVTPTATESTTSASSSSSTSSVNSEHPGYLFRCHPHLCCEYSPNISRFFKNTPAVIGTFGALGVLALVLMVFFIMYSIRKRRAKSMNWDRDREIWKKATGIALGMGLSVEEGFQKAKEEAYTPERDNRKVGEISSRDDTSMGEAGLFQGSWSRSRTGSLSETASQGTFGAYDQAPVNFASYTFPRPYSSHTHSASLASFASYTSHSTNISPHSRVGSTRSQFYQPQPPLNHPLQQQHTPEMIGTGWNEVLRSRPSHHSSLTSTSGTSDARSPFEAQSHRGRPTPSRRGTLPQSVLDAAGISADEEDEASPPVPHMHSPRLASQNLSDHKTDGENEDVQTSVDHQFQPPTRAWGFLEPGPRLSSAPSTPYGQPDCDPFATAFVNAMDGSDSISKGR</sequence>
<feature type="compositionally biased region" description="Polar residues" evidence="1">
    <location>
        <begin position="468"/>
        <end position="478"/>
    </location>
</feature>
<feature type="compositionally biased region" description="Low complexity" evidence="1">
    <location>
        <begin position="82"/>
        <end position="98"/>
    </location>
</feature>
<feature type="region of interest" description="Disordered" evidence="1">
    <location>
        <begin position="1"/>
        <end position="156"/>
    </location>
</feature>
<evidence type="ECO:0000313" key="3">
    <source>
        <dbReference type="EMBL" id="KAK7462209.1"/>
    </source>
</evidence>
<evidence type="ECO:0000313" key="4">
    <source>
        <dbReference type="Proteomes" id="UP001498398"/>
    </source>
</evidence>
<gene>
    <name evidence="3" type="ORF">VKT23_007814</name>
</gene>
<feature type="compositionally biased region" description="Polar residues" evidence="1">
    <location>
        <begin position="335"/>
        <end position="354"/>
    </location>
</feature>